<keyword evidence="4 5" id="KW-0472">Membrane</keyword>
<feature type="transmembrane region" description="Helical" evidence="5">
    <location>
        <begin position="45"/>
        <end position="70"/>
    </location>
</feature>
<keyword evidence="2 5" id="KW-0812">Transmembrane</keyword>
<accession>A0ABR9V1M2</accession>
<protein>
    <submittedName>
        <fullName evidence="7">NINE protein</fullName>
    </submittedName>
</protein>
<dbReference type="InterPro" id="IPR007829">
    <property type="entry name" value="TM2"/>
</dbReference>
<evidence type="ECO:0000313" key="7">
    <source>
        <dbReference type="EMBL" id="MBE9221788.1"/>
    </source>
</evidence>
<keyword evidence="3 5" id="KW-1133">Transmembrane helix</keyword>
<feature type="domain" description="TM2" evidence="6">
    <location>
        <begin position="13"/>
        <end position="57"/>
    </location>
</feature>
<proteinExistence type="predicted"/>
<keyword evidence="8" id="KW-1185">Reference proteome</keyword>
<evidence type="ECO:0000256" key="3">
    <source>
        <dbReference type="ARBA" id="ARBA00022989"/>
    </source>
</evidence>
<evidence type="ECO:0000259" key="6">
    <source>
        <dbReference type="Pfam" id="PF05154"/>
    </source>
</evidence>
<feature type="transmembrane region" description="Helical" evidence="5">
    <location>
        <begin position="16"/>
        <end position="33"/>
    </location>
</feature>
<evidence type="ECO:0000313" key="8">
    <source>
        <dbReference type="Proteomes" id="UP000654604"/>
    </source>
</evidence>
<dbReference type="Pfam" id="PF05154">
    <property type="entry name" value="TM2"/>
    <property type="match status" value="1"/>
</dbReference>
<name>A0ABR9V1M2_9CHRO</name>
<evidence type="ECO:0000256" key="1">
    <source>
        <dbReference type="ARBA" id="ARBA00004141"/>
    </source>
</evidence>
<evidence type="ECO:0000256" key="5">
    <source>
        <dbReference type="SAM" id="Phobius"/>
    </source>
</evidence>
<sequence length="133" mass="14764">MQSSTNPVDSFSKKKIISIILAFLGTISPLGGLHKFYLGQPIWGVLYLVLGWNSPLVKIACAVDVVLYLLQSQDMFSFNSSKEDAQGASLQQKSLVAQNTVDVVSAIRELESLRQEGLISEFEFEQKRRGLLE</sequence>
<organism evidence="7 8">
    <name type="scientific">Cyanobacterium stanieri LEGE 03274</name>
    <dbReference type="NCBI Taxonomy" id="1828756"/>
    <lineage>
        <taxon>Bacteria</taxon>
        <taxon>Bacillati</taxon>
        <taxon>Cyanobacteriota</taxon>
        <taxon>Cyanophyceae</taxon>
        <taxon>Oscillatoriophycideae</taxon>
        <taxon>Chroococcales</taxon>
        <taxon>Geminocystaceae</taxon>
        <taxon>Cyanobacterium</taxon>
    </lineage>
</organism>
<dbReference type="Proteomes" id="UP000654604">
    <property type="component" value="Unassembled WGS sequence"/>
</dbReference>
<dbReference type="EMBL" id="JADEWC010000005">
    <property type="protein sequence ID" value="MBE9221788.1"/>
    <property type="molecule type" value="Genomic_DNA"/>
</dbReference>
<reference evidence="7 8" key="1">
    <citation type="submission" date="2020-10" db="EMBL/GenBank/DDBJ databases">
        <authorList>
            <person name="Castelo-Branco R."/>
            <person name="Eusebio N."/>
            <person name="Adriana R."/>
            <person name="Vieira A."/>
            <person name="Brugerolle De Fraissinette N."/>
            <person name="Rezende De Castro R."/>
            <person name="Schneider M.P."/>
            <person name="Vasconcelos V."/>
            <person name="Leao P.N."/>
        </authorList>
    </citation>
    <scope>NUCLEOTIDE SEQUENCE [LARGE SCALE GENOMIC DNA]</scope>
    <source>
        <strain evidence="7 8">LEGE 03274</strain>
    </source>
</reference>
<evidence type="ECO:0000256" key="2">
    <source>
        <dbReference type="ARBA" id="ARBA00022692"/>
    </source>
</evidence>
<evidence type="ECO:0000256" key="4">
    <source>
        <dbReference type="ARBA" id="ARBA00023136"/>
    </source>
</evidence>
<comment type="caution">
    <text evidence="7">The sequence shown here is derived from an EMBL/GenBank/DDBJ whole genome shotgun (WGS) entry which is preliminary data.</text>
</comment>
<comment type="subcellular location">
    <subcellularLocation>
        <location evidence="1">Membrane</location>
        <topology evidence="1">Multi-pass membrane protein</topology>
    </subcellularLocation>
</comment>
<dbReference type="RefSeq" id="WP_193799970.1">
    <property type="nucleotide sequence ID" value="NZ_JADEWC010000005.1"/>
</dbReference>
<gene>
    <name evidence="7" type="ORF">IQ215_03680</name>
</gene>